<feature type="region of interest" description="Disordered" evidence="7">
    <location>
        <begin position="187"/>
        <end position="213"/>
    </location>
</feature>
<reference evidence="8 9" key="1">
    <citation type="journal article" date="2021" name="G3 (Bethesda)">
        <title>Improved contiguity of the threespine stickleback genome using long-read sequencing.</title>
        <authorList>
            <person name="Nath S."/>
            <person name="Shaw D.E."/>
            <person name="White M.A."/>
        </authorList>
    </citation>
    <scope>NUCLEOTIDE SEQUENCE [LARGE SCALE GENOMIC DNA]</scope>
    <source>
        <strain evidence="8 9">Lake Benthic</strain>
    </source>
</reference>
<dbReference type="Pfam" id="PF07412">
    <property type="entry name" value="Geminin"/>
    <property type="match status" value="1"/>
</dbReference>
<reference evidence="8" key="2">
    <citation type="submission" date="2025-08" db="UniProtKB">
        <authorList>
            <consortium name="Ensembl"/>
        </authorList>
    </citation>
    <scope>IDENTIFICATION</scope>
</reference>
<dbReference type="InterPro" id="IPR022786">
    <property type="entry name" value="Geminin/Multicilin"/>
</dbReference>
<dbReference type="GO" id="GO:0008156">
    <property type="term" value="P:negative regulation of DNA replication"/>
    <property type="evidence" value="ECO:0007669"/>
    <property type="project" value="TreeGrafter"/>
</dbReference>
<sequence>MSSSGKLKPSHQRSNENVKRLFTSQNAMGCPRPTLQVLQQSAGNKALGRSAQAGKVVPKRKQCNAEYTRGPKRVKVEVKATQTDETPCLSNDMSNDAYQLMVVETPPAAYWKVIADERQKALYNVLQENEKLHKDIEAKDDQITRLKCENGELQELAQHVQYMADMIERLTGASPENLEELREIALDVEEDGEEEHDDLNEAGQSEEDDSDYSQDLLFPWQQVVIHVTALARQ</sequence>
<dbReference type="Proteomes" id="UP000007635">
    <property type="component" value="Chromosome X"/>
</dbReference>
<keyword evidence="5" id="KW-0131">Cell cycle</keyword>
<dbReference type="GO" id="GO:0045786">
    <property type="term" value="P:negative regulation of cell cycle"/>
    <property type="evidence" value="ECO:0007669"/>
    <property type="project" value="TreeGrafter"/>
</dbReference>
<proteinExistence type="inferred from homology"/>
<feature type="coiled-coil region" evidence="6">
    <location>
        <begin position="129"/>
        <end position="156"/>
    </location>
</feature>
<name>A0AAQ4Q641_GASAC</name>
<evidence type="ECO:0000256" key="3">
    <source>
        <dbReference type="ARBA" id="ARBA00023054"/>
    </source>
</evidence>
<dbReference type="PANTHER" id="PTHR13372">
    <property type="entry name" value="GEMININ"/>
    <property type="match status" value="1"/>
</dbReference>
<dbReference type="PANTHER" id="PTHR13372:SF4">
    <property type="entry name" value="GEMININ"/>
    <property type="match status" value="1"/>
</dbReference>
<evidence type="ECO:0000256" key="4">
    <source>
        <dbReference type="ARBA" id="ARBA00023242"/>
    </source>
</evidence>
<feature type="region of interest" description="Disordered" evidence="7">
    <location>
        <begin position="1"/>
        <end position="20"/>
    </location>
</feature>
<protein>
    <submittedName>
        <fullName evidence="8">Geminin DNA replication inhibitor</fullName>
    </submittedName>
</protein>
<dbReference type="FunFam" id="1.20.5.1180:FF:000001">
    <property type="entry name" value="Truncated geminin"/>
    <property type="match status" value="1"/>
</dbReference>
<reference evidence="8" key="3">
    <citation type="submission" date="2025-09" db="UniProtKB">
        <authorList>
            <consortium name="Ensembl"/>
        </authorList>
    </citation>
    <scope>IDENTIFICATION</scope>
</reference>
<dbReference type="Ensembl" id="ENSGACT00000058159.1">
    <property type="protein sequence ID" value="ENSGACP00000045818.1"/>
    <property type="gene ID" value="ENSGACG00000029444.1"/>
</dbReference>
<evidence type="ECO:0000256" key="6">
    <source>
        <dbReference type="SAM" id="Coils"/>
    </source>
</evidence>
<evidence type="ECO:0000313" key="8">
    <source>
        <dbReference type="Ensembl" id="ENSGACP00000045818.1"/>
    </source>
</evidence>
<evidence type="ECO:0000313" key="9">
    <source>
        <dbReference type="Proteomes" id="UP000007635"/>
    </source>
</evidence>
<accession>A0AAQ4Q641</accession>
<comment type="subcellular location">
    <subcellularLocation>
        <location evidence="1">Nucleus</location>
    </subcellularLocation>
</comment>
<organism evidence="8 9">
    <name type="scientific">Gasterosteus aculeatus aculeatus</name>
    <name type="common">three-spined stickleback</name>
    <dbReference type="NCBI Taxonomy" id="481459"/>
    <lineage>
        <taxon>Eukaryota</taxon>
        <taxon>Metazoa</taxon>
        <taxon>Chordata</taxon>
        <taxon>Craniata</taxon>
        <taxon>Vertebrata</taxon>
        <taxon>Euteleostomi</taxon>
        <taxon>Actinopterygii</taxon>
        <taxon>Neopterygii</taxon>
        <taxon>Teleostei</taxon>
        <taxon>Neoteleostei</taxon>
        <taxon>Acanthomorphata</taxon>
        <taxon>Eupercaria</taxon>
        <taxon>Perciformes</taxon>
        <taxon>Cottioidei</taxon>
        <taxon>Gasterosteales</taxon>
        <taxon>Gasterosteidae</taxon>
        <taxon>Gasterosteus</taxon>
    </lineage>
</organism>
<evidence type="ECO:0000256" key="2">
    <source>
        <dbReference type="ARBA" id="ARBA00007979"/>
    </source>
</evidence>
<dbReference type="GeneTree" id="ENSGT00940000153270"/>
<dbReference type="GO" id="GO:0005634">
    <property type="term" value="C:nucleus"/>
    <property type="evidence" value="ECO:0007669"/>
    <property type="project" value="UniProtKB-SubCell"/>
</dbReference>
<evidence type="ECO:0000256" key="7">
    <source>
        <dbReference type="SAM" id="MobiDB-lite"/>
    </source>
</evidence>
<keyword evidence="3 6" id="KW-0175">Coiled coil</keyword>
<keyword evidence="9" id="KW-1185">Reference proteome</keyword>
<keyword evidence="4" id="KW-0539">Nucleus</keyword>
<feature type="compositionally biased region" description="Acidic residues" evidence="7">
    <location>
        <begin position="187"/>
        <end position="212"/>
    </location>
</feature>
<dbReference type="Gene3D" id="1.20.5.1180">
    <property type="entry name" value="Geminin coiled-coil domain"/>
    <property type="match status" value="1"/>
</dbReference>
<dbReference type="AlphaFoldDB" id="A0AAQ4Q641"/>
<evidence type="ECO:0000256" key="1">
    <source>
        <dbReference type="ARBA" id="ARBA00004123"/>
    </source>
</evidence>
<dbReference type="SUPFAM" id="SSF111469">
    <property type="entry name" value="Geminin coiled-coil domain"/>
    <property type="match status" value="1"/>
</dbReference>
<comment type="similarity">
    <text evidence="2">Belongs to the geminin family.</text>
</comment>
<evidence type="ECO:0000256" key="5">
    <source>
        <dbReference type="ARBA" id="ARBA00023306"/>
    </source>
</evidence>
<dbReference type="CDD" id="cd22589">
    <property type="entry name" value="geminin_CC"/>
    <property type="match status" value="1"/>
</dbReference>